<keyword evidence="6" id="KW-0418">Kinase</keyword>
<feature type="region of interest" description="Disordered" evidence="4">
    <location>
        <begin position="360"/>
        <end position="401"/>
    </location>
</feature>
<gene>
    <name evidence="6" type="ordered locus">Hsero_3508</name>
</gene>
<evidence type="ECO:0000259" key="5">
    <source>
        <dbReference type="PROSITE" id="PS50109"/>
    </source>
</evidence>
<evidence type="ECO:0000313" key="6">
    <source>
        <dbReference type="EMBL" id="ADJ64987.1"/>
    </source>
</evidence>
<dbReference type="Pfam" id="PF02518">
    <property type="entry name" value="HATPase_c"/>
    <property type="match status" value="1"/>
</dbReference>
<accession>D8IPU0</accession>
<dbReference type="SMR" id="D8IPU0"/>
<dbReference type="KEGG" id="hse:Hsero_3508"/>
<evidence type="ECO:0000256" key="4">
    <source>
        <dbReference type="SAM" id="MobiDB-lite"/>
    </source>
</evidence>
<dbReference type="EC" id="2.7.13.3" evidence="2"/>
<evidence type="ECO:0000256" key="1">
    <source>
        <dbReference type="ARBA" id="ARBA00000085"/>
    </source>
</evidence>
<keyword evidence="6" id="KW-0808">Transferase</keyword>
<comment type="catalytic activity">
    <reaction evidence="1">
        <text>ATP + protein L-histidine = ADP + protein N-phospho-L-histidine.</text>
        <dbReference type="EC" id="2.7.13.3"/>
    </reaction>
</comment>
<organism evidence="6 7">
    <name type="scientific">Herbaspirillum seropedicae (strain SmR1)</name>
    <dbReference type="NCBI Taxonomy" id="757424"/>
    <lineage>
        <taxon>Bacteria</taxon>
        <taxon>Pseudomonadati</taxon>
        <taxon>Pseudomonadota</taxon>
        <taxon>Betaproteobacteria</taxon>
        <taxon>Burkholderiales</taxon>
        <taxon>Oxalobacteraceae</taxon>
        <taxon>Herbaspirillum</taxon>
    </lineage>
</organism>
<dbReference type="CDD" id="cd00082">
    <property type="entry name" value="HisKA"/>
    <property type="match status" value="1"/>
</dbReference>
<evidence type="ECO:0000256" key="2">
    <source>
        <dbReference type="ARBA" id="ARBA00012438"/>
    </source>
</evidence>
<dbReference type="SMART" id="SM00388">
    <property type="entry name" value="HisKA"/>
    <property type="match status" value="1"/>
</dbReference>
<feature type="domain" description="Histidine kinase" evidence="5">
    <location>
        <begin position="163"/>
        <end position="381"/>
    </location>
</feature>
<dbReference type="RefSeq" id="WP_013235451.1">
    <property type="nucleotide sequence ID" value="NC_014323.1"/>
</dbReference>
<keyword evidence="7" id="KW-1185">Reference proteome</keyword>
<feature type="compositionally biased region" description="Polar residues" evidence="4">
    <location>
        <begin position="361"/>
        <end position="374"/>
    </location>
</feature>
<dbReference type="GeneID" id="29390849"/>
<dbReference type="HOGENOM" id="CLU_000445_114_44_4"/>
<dbReference type="InterPro" id="IPR003661">
    <property type="entry name" value="HisK_dim/P_dom"/>
</dbReference>
<evidence type="ECO:0000313" key="7">
    <source>
        <dbReference type="Proteomes" id="UP000000329"/>
    </source>
</evidence>
<keyword evidence="3" id="KW-0597">Phosphoprotein</keyword>
<dbReference type="Proteomes" id="UP000000329">
    <property type="component" value="Chromosome"/>
</dbReference>
<dbReference type="SUPFAM" id="SSF55874">
    <property type="entry name" value="ATPase domain of HSP90 chaperone/DNA topoisomerase II/histidine kinase"/>
    <property type="match status" value="1"/>
</dbReference>
<dbReference type="GO" id="GO:0000155">
    <property type="term" value="F:phosphorelay sensor kinase activity"/>
    <property type="evidence" value="ECO:0007669"/>
    <property type="project" value="InterPro"/>
</dbReference>
<dbReference type="Pfam" id="PF00512">
    <property type="entry name" value="HisKA"/>
    <property type="match status" value="1"/>
</dbReference>
<dbReference type="PROSITE" id="PS50109">
    <property type="entry name" value="HIS_KIN"/>
    <property type="match status" value="1"/>
</dbReference>
<dbReference type="InterPro" id="IPR036097">
    <property type="entry name" value="HisK_dim/P_sf"/>
</dbReference>
<dbReference type="InterPro" id="IPR005467">
    <property type="entry name" value="His_kinase_dom"/>
</dbReference>
<dbReference type="PANTHER" id="PTHR43547">
    <property type="entry name" value="TWO-COMPONENT HISTIDINE KINASE"/>
    <property type="match status" value="1"/>
</dbReference>
<name>D8IPU0_HERSS</name>
<dbReference type="eggNOG" id="COG2205">
    <property type="taxonomic scope" value="Bacteria"/>
</dbReference>
<feature type="compositionally biased region" description="Basic and acidic residues" evidence="4">
    <location>
        <begin position="377"/>
        <end position="387"/>
    </location>
</feature>
<dbReference type="InterPro" id="IPR036890">
    <property type="entry name" value="HATPase_C_sf"/>
</dbReference>
<dbReference type="SMART" id="SM00387">
    <property type="entry name" value="HATPase_c"/>
    <property type="match status" value="1"/>
</dbReference>
<protein>
    <recommendedName>
        <fullName evidence="2">histidine kinase</fullName>
        <ecNumber evidence="2">2.7.13.3</ecNumber>
    </recommendedName>
</protein>
<dbReference type="PANTHER" id="PTHR43547:SF2">
    <property type="entry name" value="HYBRID SIGNAL TRANSDUCTION HISTIDINE KINASE C"/>
    <property type="match status" value="1"/>
</dbReference>
<dbReference type="InterPro" id="IPR004358">
    <property type="entry name" value="Sig_transdc_His_kin-like_C"/>
</dbReference>
<dbReference type="SUPFAM" id="SSF47384">
    <property type="entry name" value="Homodimeric domain of signal transducing histidine kinase"/>
    <property type="match status" value="1"/>
</dbReference>
<dbReference type="EMBL" id="CP002039">
    <property type="protein sequence ID" value="ADJ64987.1"/>
    <property type="molecule type" value="Genomic_DNA"/>
</dbReference>
<dbReference type="InterPro" id="IPR003594">
    <property type="entry name" value="HATPase_dom"/>
</dbReference>
<dbReference type="Gene3D" id="1.10.287.130">
    <property type="match status" value="1"/>
</dbReference>
<dbReference type="CDD" id="cd00075">
    <property type="entry name" value="HATPase"/>
    <property type="match status" value="1"/>
</dbReference>
<dbReference type="STRING" id="757424.Hsero_3508"/>
<dbReference type="PRINTS" id="PR00344">
    <property type="entry name" value="BCTRLSENSOR"/>
</dbReference>
<evidence type="ECO:0000256" key="3">
    <source>
        <dbReference type="ARBA" id="ARBA00022553"/>
    </source>
</evidence>
<dbReference type="Gene3D" id="3.30.565.10">
    <property type="entry name" value="Histidine kinase-like ATPase, C-terminal domain"/>
    <property type="match status" value="1"/>
</dbReference>
<proteinExistence type="predicted"/>
<reference evidence="6 7" key="1">
    <citation type="submission" date="2010-04" db="EMBL/GenBank/DDBJ databases">
        <title>The genome of Herbaspirillum seropedicae SmR1, an endophytic, nitrogen-fixing, plant-growth promoting beta-Proteobacteria.</title>
        <authorList>
            <person name="Pedrosa F.O."/>
            <person name="Monteiro R.A."/>
            <person name="Wassem R."/>
            <person name="Cruz L.M."/>
            <person name="Ayub R.A."/>
            <person name="Colauto N.B."/>
            <person name="Fernandez M.A."/>
            <person name="Fungaro M.H.P."/>
            <person name="Grisard E.C."/>
            <person name="Hungria M."/>
            <person name="Madeira H.M.F."/>
            <person name="Nodari R.O."/>
            <person name="Osaku C.A."/>
            <person name="Petzl-Erler M.L."/>
            <person name="Terenzi H."/>
            <person name="Vieira L.G.E."/>
            <person name="Almeida M.I.M."/>
            <person name="Alves L.R."/>
            <person name="Arantes O.M.N."/>
            <person name="Balsanelli E."/>
            <person name="Barcellos F.G."/>
            <person name="Baura V.A."/>
            <person name="Binde D.R."/>
            <person name="Campo R.J."/>
            <person name="Chubatsu L.S."/>
            <person name="Chueire L.M.O."/>
            <person name="Ciferri R.R."/>
            <person name="Correa L.C."/>
            <person name="da Conceicao Silva J.L."/>
            <person name="Dabul A.N.G."/>
            <person name="Dambros B.P."/>
            <person name="Faoro H."/>
            <person name="Favetti A."/>
            <person name="Friedermann G."/>
            <person name="Furlaneto M.C."/>
            <person name="Gasques L.S."/>
            <person name="Gimenes C.C.T."/>
            <person name="Gioppo N.M.R."/>
            <person name="Glienke-Blanco C."/>
            <person name="Godoy L.P."/>
            <person name="Guerra M.P."/>
            <person name="Karp S."/>
            <person name="Kava-Cordeiro V."/>
            <person name="Margarido V.P."/>
            <person name="Mathioni S.M."/>
            <person name="Menck-Soares M.A."/>
            <person name="Murace N.K."/>
            <person name="Nicolas M.F."/>
            <person name="Oliveira C.E.C."/>
            <person name="Pagnan N.A.B."/>
            <person name="Pamphile J.A."/>
            <person name="Patussi E.V."/>
            <person name="Pereira L.F.P."/>
            <person name="Pereira-Ferrari L."/>
            <person name="Pinto F.G.S."/>
            <person name="Precoma C."/>
            <person name="Prioli A.J."/>
            <person name="Prioli S.M.A.P."/>
            <person name="Raittz R.T."/>
            <person name="Ramos H.J.O."/>
            <person name="Ribeiro E.M.S.F."/>
            <person name="Rigo L.U."/>
            <person name="Rocha C.L.M.S.C."/>
            <person name="Rocha S.N."/>
            <person name="Santos K."/>
            <person name="Satori D."/>
            <person name="Silva A.G."/>
            <person name="Simao R.C.G."/>
            <person name="Soares M.A.M."/>
            <person name="Souza E.M."/>
            <person name="Steffens M.B.R."/>
            <person name="Steindel M."/>
            <person name="Tadra-Sfeir M.Z."/>
            <person name="Takahashi E.K."/>
            <person name="Torres R.A."/>
            <person name="Valle J.S."/>
            <person name="Vernal J.I."/>
            <person name="Vilas-Boas L.A."/>
            <person name="Watanabe M.A.E."/>
            <person name="Weiss V.A."/>
            <person name="Yates M.A."/>
            <person name="Souza E.M."/>
        </authorList>
    </citation>
    <scope>NUCLEOTIDE SEQUENCE [LARGE SCALE GENOMIC DNA]</scope>
    <source>
        <strain evidence="6 7">SmR1</strain>
    </source>
</reference>
<sequence length="401" mass="43754">MSGRPILRLSDFIRSRMEPILEAWEAFAKTIHPPALTMDSKALRNHASLMLAAIADDLEKTQTEEQEIAKSEGRAPAHADDTAAETHAIARLLSGFSVEQLASEYRALRSSVLRLWAKEWKEGYETNVDDITRFNEAIDQALAESLARYTKLLDQSRNLFLAILGHDLRNPLGATIHGAQIMLLAEDIDDRHRKIAARIYNSGQRMSKLVADLLDYTRTHLGSGLPLEISSANVGDIAQRVIDEISTSHPDKVITLKTSGELNGEWDKERIAQAISNLLGNAVQHGATGEAIKVEISASRGEVHVAINNKGPLIPEEKLHTIFDPLVRLVANGGEGSGQGGSMGLGLYIVREVASAHGGSVTASSSTAEGTTFTIRLPRDPSRRPADHQASPQVRHWEGDK</sequence>
<dbReference type="AlphaFoldDB" id="D8IPU0"/>